<dbReference type="Proteomes" id="UP000887579">
    <property type="component" value="Unplaced"/>
</dbReference>
<protein>
    <submittedName>
        <fullName evidence="2">Uncharacterized protein</fullName>
    </submittedName>
</protein>
<organism evidence="1 2">
    <name type="scientific">Panagrolaimus sp. ES5</name>
    <dbReference type="NCBI Taxonomy" id="591445"/>
    <lineage>
        <taxon>Eukaryota</taxon>
        <taxon>Metazoa</taxon>
        <taxon>Ecdysozoa</taxon>
        <taxon>Nematoda</taxon>
        <taxon>Chromadorea</taxon>
        <taxon>Rhabditida</taxon>
        <taxon>Tylenchina</taxon>
        <taxon>Panagrolaimomorpha</taxon>
        <taxon>Panagrolaimoidea</taxon>
        <taxon>Panagrolaimidae</taxon>
        <taxon>Panagrolaimus</taxon>
    </lineage>
</organism>
<accession>A0AC34F100</accession>
<evidence type="ECO:0000313" key="2">
    <source>
        <dbReference type="WBParaSite" id="ES5_v2.g1058.t1"/>
    </source>
</evidence>
<proteinExistence type="predicted"/>
<sequence length="182" mass="19035">MDDDGNEVGKSSGAVTTFVVVEELVEGVVEVVVERVVIISFSIGVTQDDESARFVVSGNIVIVVAAAKLIDVTNAEVVEGDVEVAVERVVIISGQEDKEVSSFSFSIKVTEDDKRVGFIVSGNIDVVVAAAELIEVVVDGVNADGGDVGIPRDGTTKFGNGAVEDDENVVVVVVGREDEIKV</sequence>
<evidence type="ECO:0000313" key="1">
    <source>
        <dbReference type="Proteomes" id="UP000887579"/>
    </source>
</evidence>
<name>A0AC34F100_9BILA</name>
<reference evidence="2" key="1">
    <citation type="submission" date="2022-11" db="UniProtKB">
        <authorList>
            <consortium name="WormBaseParasite"/>
        </authorList>
    </citation>
    <scope>IDENTIFICATION</scope>
</reference>
<dbReference type="WBParaSite" id="ES5_v2.g1058.t1">
    <property type="protein sequence ID" value="ES5_v2.g1058.t1"/>
    <property type="gene ID" value="ES5_v2.g1058"/>
</dbReference>